<feature type="coiled-coil region" evidence="3">
    <location>
        <begin position="966"/>
        <end position="993"/>
    </location>
</feature>
<dbReference type="InterPro" id="IPR012677">
    <property type="entry name" value="Nucleotide-bd_a/b_plait_sf"/>
</dbReference>
<evidence type="ECO:0000259" key="5">
    <source>
        <dbReference type="PROSITE" id="PS50102"/>
    </source>
</evidence>
<dbReference type="AlphaFoldDB" id="E5R0H4"/>
<dbReference type="SUPFAM" id="SSF54928">
    <property type="entry name" value="RNA-binding domain, RBD"/>
    <property type="match status" value="1"/>
</dbReference>
<dbReference type="PROSITE" id="PS50102">
    <property type="entry name" value="RRM"/>
    <property type="match status" value="1"/>
</dbReference>
<dbReference type="EMBL" id="DS989822">
    <property type="protein sequence ID" value="EFQ97533.1"/>
    <property type="molecule type" value="Genomic_DNA"/>
</dbReference>
<gene>
    <name evidence="6" type="ORF">MGYG_00574</name>
</gene>
<feature type="domain" description="RRM" evidence="5">
    <location>
        <begin position="545"/>
        <end position="623"/>
    </location>
</feature>
<accession>E5R0H4</accession>
<dbReference type="GO" id="GO:0003723">
    <property type="term" value="F:RNA binding"/>
    <property type="evidence" value="ECO:0007669"/>
    <property type="project" value="UniProtKB-UniRule"/>
</dbReference>
<proteinExistence type="predicted"/>
<dbReference type="VEuPathDB" id="FungiDB:MGYG_00574"/>
<dbReference type="PANTHER" id="PTHR48027">
    <property type="entry name" value="HETEROGENEOUS NUCLEAR RIBONUCLEOPROTEIN 87F-RELATED"/>
    <property type="match status" value="1"/>
</dbReference>
<keyword evidence="1 2" id="KW-0694">RNA-binding</keyword>
<feature type="region of interest" description="Disordered" evidence="4">
    <location>
        <begin position="778"/>
        <end position="904"/>
    </location>
</feature>
<dbReference type="InterPro" id="IPR052462">
    <property type="entry name" value="SLIRP/GR-RBP-like"/>
</dbReference>
<keyword evidence="7" id="KW-1185">Reference proteome</keyword>
<evidence type="ECO:0000256" key="4">
    <source>
        <dbReference type="SAM" id="MobiDB-lite"/>
    </source>
</evidence>
<evidence type="ECO:0000256" key="2">
    <source>
        <dbReference type="PROSITE-ProRule" id="PRU00176"/>
    </source>
</evidence>
<dbReference type="RefSeq" id="XP_003176485.1">
    <property type="nucleotide sequence ID" value="XM_003176437.1"/>
</dbReference>
<dbReference type="InParanoid" id="E5R0H4"/>
<evidence type="ECO:0000313" key="6">
    <source>
        <dbReference type="EMBL" id="EFQ97533.1"/>
    </source>
</evidence>
<feature type="compositionally biased region" description="Basic and acidic residues" evidence="4">
    <location>
        <begin position="834"/>
        <end position="844"/>
    </location>
</feature>
<reference evidence="7" key="1">
    <citation type="journal article" date="2012" name="MBio">
        <title>Comparative genome analysis of Trichophyton rubrum and related dermatophytes reveals candidate genes involved in infection.</title>
        <authorList>
            <person name="Martinez D.A."/>
            <person name="Oliver B.G."/>
            <person name="Graeser Y."/>
            <person name="Goldberg J.M."/>
            <person name="Li W."/>
            <person name="Martinez-Rossi N.M."/>
            <person name="Monod M."/>
            <person name="Shelest E."/>
            <person name="Barton R.C."/>
            <person name="Birch E."/>
            <person name="Brakhage A.A."/>
            <person name="Chen Z."/>
            <person name="Gurr S.J."/>
            <person name="Heiman D."/>
            <person name="Heitman J."/>
            <person name="Kosti I."/>
            <person name="Rossi A."/>
            <person name="Saif S."/>
            <person name="Samalova M."/>
            <person name="Saunders C.W."/>
            <person name="Shea T."/>
            <person name="Summerbell R.C."/>
            <person name="Xu J."/>
            <person name="Young S."/>
            <person name="Zeng Q."/>
            <person name="Birren B.W."/>
            <person name="Cuomo C.A."/>
            <person name="White T.C."/>
        </authorList>
    </citation>
    <scope>NUCLEOTIDE SEQUENCE [LARGE SCALE GENOMIC DNA]</scope>
    <source>
        <strain evidence="7">ATCC MYA-4604 / CBS 118893</strain>
    </source>
</reference>
<evidence type="ECO:0000256" key="1">
    <source>
        <dbReference type="ARBA" id="ARBA00022884"/>
    </source>
</evidence>
<feature type="region of interest" description="Disordered" evidence="4">
    <location>
        <begin position="302"/>
        <end position="326"/>
    </location>
</feature>
<dbReference type="SMART" id="SM00360">
    <property type="entry name" value="RRM"/>
    <property type="match status" value="1"/>
</dbReference>
<evidence type="ECO:0000313" key="7">
    <source>
        <dbReference type="Proteomes" id="UP000002669"/>
    </source>
</evidence>
<dbReference type="STRING" id="535722.E5R0H4"/>
<dbReference type="Proteomes" id="UP000002669">
    <property type="component" value="Unassembled WGS sequence"/>
</dbReference>
<dbReference type="InterPro" id="IPR035979">
    <property type="entry name" value="RBD_domain_sf"/>
</dbReference>
<dbReference type="OrthoDB" id="193499at2759"/>
<protein>
    <recommendedName>
        <fullName evidence="5">RRM domain-containing protein</fullName>
    </recommendedName>
</protein>
<feature type="region of interest" description="Disordered" evidence="4">
    <location>
        <begin position="367"/>
        <end position="396"/>
    </location>
</feature>
<dbReference type="OMA" id="PDGGRQM"/>
<evidence type="ECO:0000256" key="3">
    <source>
        <dbReference type="SAM" id="Coils"/>
    </source>
</evidence>
<keyword evidence="3" id="KW-0175">Coiled coil</keyword>
<feature type="compositionally biased region" description="Polar residues" evidence="4">
    <location>
        <begin position="818"/>
        <end position="829"/>
    </location>
</feature>
<feature type="compositionally biased region" description="Polar residues" evidence="4">
    <location>
        <begin position="367"/>
        <end position="388"/>
    </location>
</feature>
<dbReference type="InterPro" id="IPR000504">
    <property type="entry name" value="RRM_dom"/>
</dbReference>
<dbReference type="Pfam" id="PF00076">
    <property type="entry name" value="RRM_1"/>
    <property type="match status" value="1"/>
</dbReference>
<feature type="region of interest" description="Disordered" evidence="4">
    <location>
        <begin position="729"/>
        <end position="761"/>
    </location>
</feature>
<sequence>MLPPFRIKGIVGHPLHRRRRSRNDDGFESDSASISSPDNRHRAEFEVQGDGVVQVSAKEYDRTIEELPQARLQYQDEDDGETVIVGSSLELSQLIGELLPNSYRLPLSTLNADNDPVMHTFEIQQTLPVVDVWRNFRLRTVSNSISGQPSCQIIPANTGYRSNANYCLTSGLPEPSSAANKASAVQADIQQGGVSPGQRGAHLSALANKEDHKLYPAVIDTSSDIHTGLNNDVNLESSCEGSSAGNKFITEEGKKQAYAAGKRMREDYKAYWRGSYRPELEEGPTASDSGDFWSTYKPAHQFSGHSLSTREREPNSRESPIEAFPKPLLSEFEAELSRLMAQNSKSESQDKPTEGTTTTAAKELFSSSVSTGVQEPETQSAESVTARPTSDKAPESSEAISHIVTVFGKSFQSLLSRVNILTAELADRLPEVEQRVTDLQHHIPDQMQNTIHETLQVMGSHIQTLAEIMQQAATSARSSSVATSEAERVVTAQLNNLRTLASDIREIGGSLIAGFEKGLKSQENCASKGTADPSLAPEAVNPETKDIFIGNLPPDATEESVISALASQGFVGTVMFPRDSLTGDHSGFCYVHFPSAYAASAALQALRGTLIGDYSINVESASENLSPETSNVFEPPEAHIQQSTPKFSHPTTEAERPSYPSIVPVSELDNDTGSTIQPEQHLRTSSLFEPVAVPISEVQGNTQPAPSTALLDKSEANLAERYPSLFASQDTNSLNARPLPNTYDNSNPLSMPNDNDSGLNRYPSMQQLEQQHLFMHAPQPAWPSPRPQTGNNIKHGSAGEPSAPPVPSRIPGSWPWDQDSQSTIPSRSNTGGGRAERNSSRDLNHLNPPVLSDLSSPFNPRPRRSSPFPPPNTSSLRRSATERVRRPRQSPFQYNPYPQRPSSTYELADISTGCEHPSDLPGTFPRDVQTATVAEAPQNDPIELCLSQLRALGFGDDKSQDVNRLRIFAEAANGDLEEAIEMIEEERKAYEQRHVQF</sequence>
<organism evidence="7">
    <name type="scientific">Arthroderma gypseum (strain ATCC MYA-4604 / CBS 118893)</name>
    <name type="common">Microsporum gypseum</name>
    <dbReference type="NCBI Taxonomy" id="535722"/>
    <lineage>
        <taxon>Eukaryota</taxon>
        <taxon>Fungi</taxon>
        <taxon>Dikarya</taxon>
        <taxon>Ascomycota</taxon>
        <taxon>Pezizomycotina</taxon>
        <taxon>Eurotiomycetes</taxon>
        <taxon>Eurotiomycetidae</taxon>
        <taxon>Onygenales</taxon>
        <taxon>Arthrodermataceae</taxon>
        <taxon>Nannizzia</taxon>
    </lineage>
</organism>
<dbReference type="GeneID" id="10031803"/>
<name>E5R0H4_ARTGP</name>
<dbReference type="HOGENOM" id="CLU_326026_0_0_1"/>
<dbReference type="Gene3D" id="3.30.70.330">
    <property type="match status" value="1"/>
</dbReference>
<feature type="compositionally biased region" description="Polar residues" evidence="4">
    <location>
        <begin position="742"/>
        <end position="761"/>
    </location>
</feature>
<dbReference type="eggNOG" id="ENOG502QQEE">
    <property type="taxonomic scope" value="Eukaryota"/>
</dbReference>
<feature type="region of interest" description="Disordered" evidence="4">
    <location>
        <begin position="13"/>
        <end position="41"/>
    </location>
</feature>
<feature type="compositionally biased region" description="Basic and acidic residues" evidence="4">
    <location>
        <begin position="308"/>
        <end position="320"/>
    </location>
</feature>